<proteinExistence type="predicted"/>
<gene>
    <name evidence="1" type="ORF">BHC46_07250</name>
</gene>
<reference evidence="1 2" key="1">
    <citation type="journal article" date="2017" name="MBio">
        <title>Type VI secretion-mediated competition in the bee gut microbiome.</title>
        <authorList>
            <person name="Steele M.I."/>
            <person name="Kwong W.K."/>
            <person name="Powell J.E."/>
            <person name="Whiteley M."/>
            <person name="Moran N.A."/>
        </authorList>
    </citation>
    <scope>NUCLEOTIDE SEQUENCE [LARGE SCALE GENOMIC DNA]</scope>
    <source>
        <strain evidence="1 2">Ruf1-X</strain>
    </source>
</reference>
<name>A0A2N9XFZ9_9NEIS</name>
<evidence type="ECO:0000313" key="2">
    <source>
        <dbReference type="Proteomes" id="UP000229970"/>
    </source>
</evidence>
<organism evidence="1 2">
    <name type="scientific">Snodgrassella alvi</name>
    <dbReference type="NCBI Taxonomy" id="1196083"/>
    <lineage>
        <taxon>Bacteria</taxon>
        <taxon>Pseudomonadati</taxon>
        <taxon>Pseudomonadota</taxon>
        <taxon>Betaproteobacteria</taxon>
        <taxon>Neisseriales</taxon>
        <taxon>Neisseriaceae</taxon>
        <taxon>Snodgrassella</taxon>
    </lineage>
</organism>
<sequence>MRVWAFLLEFKMNESIDFAQAYRNGINLFRNRVAEGAEIDVVLSRLCDGLNTASYGELVCVVGCPYGRYPSEIKNVLLKRGENRIVRKIFEIELSQGGYPCIVKCGGWRKSVLNKNELEAALAEALQSYSVVSKIYSLLTRGHEDTNT</sequence>
<accession>A0A2N9XFZ9</accession>
<protein>
    <submittedName>
        <fullName evidence="1">Uncharacterized protein</fullName>
    </submittedName>
</protein>
<dbReference type="EMBL" id="MEIP01000018">
    <property type="protein sequence ID" value="PIT47254.1"/>
    <property type="molecule type" value="Genomic_DNA"/>
</dbReference>
<dbReference type="Proteomes" id="UP000229970">
    <property type="component" value="Unassembled WGS sequence"/>
</dbReference>
<evidence type="ECO:0000313" key="1">
    <source>
        <dbReference type="EMBL" id="PIT47254.1"/>
    </source>
</evidence>
<comment type="caution">
    <text evidence="1">The sequence shown here is derived from an EMBL/GenBank/DDBJ whole genome shotgun (WGS) entry which is preliminary data.</text>
</comment>
<dbReference type="AlphaFoldDB" id="A0A2N9XFZ9"/>